<proteinExistence type="predicted"/>
<dbReference type="Proteomes" id="UP000683507">
    <property type="component" value="Chromosome"/>
</dbReference>
<dbReference type="EMBL" id="OU015584">
    <property type="protein sequence ID" value="CAG5083554.1"/>
    <property type="molecule type" value="Genomic_DNA"/>
</dbReference>
<dbReference type="KEGG" id="ptan:CRYO30217_02229"/>
<dbReference type="PROSITE" id="PS51257">
    <property type="entry name" value="PROKAR_LIPOPROTEIN"/>
    <property type="match status" value="1"/>
</dbReference>
<reference evidence="1" key="1">
    <citation type="submission" date="2021-04" db="EMBL/GenBank/DDBJ databases">
        <authorList>
            <person name="Rodrigo-Torres L."/>
            <person name="Arahal R. D."/>
            <person name="Lucena T."/>
        </authorList>
    </citation>
    <scope>NUCLEOTIDE SEQUENCE</scope>
    <source>
        <strain evidence="1">AS29M-1</strain>
    </source>
</reference>
<protein>
    <submittedName>
        <fullName evidence="1">Uncharacterized protein</fullName>
    </submittedName>
</protein>
<sequence length="355" mass="40252">MNTTFCKYIFIGITLLLFGCDIIAQDSNIKLAVSGKFTIGTHIPKLESVVGPRWTTSPGVHLSLDPHLKLRWKNSFDIGLGAGGYLNHYNFYQGDFSYDIAFLSLKYEARISKYFKIKKGPFEYVSIGCAAGVSPFSHEVNSRTTNDFIAITESRPKNAVYFSPHIGTYKRDGRFGYSLAIQYSFYSDPSPYIYFNLTSATSESQGSHSGNYIGLNLVVDYDLRKKEKPIEEKYPYKVPDDFNERQITSTKTLKVKQRKIKILIWDHGMIDNDTISLMVNGHPVLANYGLNHSKKKVTVKLPADENTLTMYAHNEGSVKPNTAAVIIKVGLRKYRFELNSSMDQSEQLKIIRQQE</sequence>
<accession>A0A916JP61</accession>
<dbReference type="RefSeq" id="WP_258542460.1">
    <property type="nucleotide sequence ID" value="NZ_OU015584.1"/>
</dbReference>
<evidence type="ECO:0000313" key="1">
    <source>
        <dbReference type="EMBL" id="CAG5083554.1"/>
    </source>
</evidence>
<dbReference type="AlphaFoldDB" id="A0A916JP61"/>
<name>A0A916JP61_9FLAO</name>
<organism evidence="1 2">
    <name type="scientific">Parvicella tangerina</name>
    <dbReference type="NCBI Taxonomy" id="2829795"/>
    <lineage>
        <taxon>Bacteria</taxon>
        <taxon>Pseudomonadati</taxon>
        <taxon>Bacteroidota</taxon>
        <taxon>Flavobacteriia</taxon>
        <taxon>Flavobacteriales</taxon>
        <taxon>Parvicellaceae</taxon>
        <taxon>Parvicella</taxon>
    </lineage>
</organism>
<gene>
    <name evidence="1" type="ORF">CRYO30217_02229</name>
</gene>
<evidence type="ECO:0000313" key="2">
    <source>
        <dbReference type="Proteomes" id="UP000683507"/>
    </source>
</evidence>
<keyword evidence="2" id="KW-1185">Reference proteome</keyword>